<name>A0A9N9JFH9_9GLOM</name>
<feature type="non-terminal residue" evidence="1">
    <location>
        <position position="127"/>
    </location>
</feature>
<reference evidence="1" key="1">
    <citation type="submission" date="2021-06" db="EMBL/GenBank/DDBJ databases">
        <authorList>
            <person name="Kallberg Y."/>
            <person name="Tangrot J."/>
            <person name="Rosling A."/>
        </authorList>
    </citation>
    <scope>NUCLEOTIDE SEQUENCE</scope>
    <source>
        <strain evidence="1">FL966</strain>
    </source>
</reference>
<evidence type="ECO:0000313" key="2">
    <source>
        <dbReference type="Proteomes" id="UP000789759"/>
    </source>
</evidence>
<accession>A0A9N9JFH9</accession>
<sequence length="127" mass="14566">QMQDPELTFVDFSSGKTIDKLYINCGEEVSQYLDNFDNMILTVYLALPTSVKHRISVIGTYSLRSNGFQLTIAVSKYLFENTIVTVNLQGIEIPRTVEGFSKIIKAIKIILSWKARTRKIQIHFMRC</sequence>
<proteinExistence type="predicted"/>
<dbReference type="OrthoDB" id="2428595at2759"/>
<comment type="caution">
    <text evidence="1">The sequence shown here is derived from an EMBL/GenBank/DDBJ whole genome shotgun (WGS) entry which is preliminary data.</text>
</comment>
<gene>
    <name evidence="1" type="ORF">CPELLU_LOCUS16299</name>
</gene>
<organism evidence="1 2">
    <name type="scientific">Cetraspora pellucida</name>
    <dbReference type="NCBI Taxonomy" id="1433469"/>
    <lineage>
        <taxon>Eukaryota</taxon>
        <taxon>Fungi</taxon>
        <taxon>Fungi incertae sedis</taxon>
        <taxon>Mucoromycota</taxon>
        <taxon>Glomeromycotina</taxon>
        <taxon>Glomeromycetes</taxon>
        <taxon>Diversisporales</taxon>
        <taxon>Gigasporaceae</taxon>
        <taxon>Cetraspora</taxon>
    </lineage>
</organism>
<dbReference type="AlphaFoldDB" id="A0A9N9JFH9"/>
<protein>
    <submittedName>
        <fullName evidence="1">3052_t:CDS:1</fullName>
    </submittedName>
</protein>
<evidence type="ECO:0000313" key="1">
    <source>
        <dbReference type="EMBL" id="CAG8779292.1"/>
    </source>
</evidence>
<dbReference type="Proteomes" id="UP000789759">
    <property type="component" value="Unassembled WGS sequence"/>
</dbReference>
<dbReference type="EMBL" id="CAJVQA010023660">
    <property type="protein sequence ID" value="CAG8779292.1"/>
    <property type="molecule type" value="Genomic_DNA"/>
</dbReference>
<keyword evidence="2" id="KW-1185">Reference proteome</keyword>